<sequence>MNTITFQTESYKSMNCAGVTGSRCEWALLSDDICSTVLSSHQRRRSPIEIRQMPGLLWQLCFAMGNMLSHLGLSQPRRCEGRDNARQKWVEGSSGCRDMKHFHRCWCAHVTDPEHQHWCHDGDAPSG</sequence>
<dbReference type="EMBL" id="JAHRIQ010069599">
    <property type="protein sequence ID" value="MEQ2242934.1"/>
    <property type="molecule type" value="Genomic_DNA"/>
</dbReference>
<reference evidence="1 2" key="1">
    <citation type="submission" date="2021-06" db="EMBL/GenBank/DDBJ databases">
        <authorList>
            <person name="Palmer J.M."/>
        </authorList>
    </citation>
    <scope>NUCLEOTIDE SEQUENCE [LARGE SCALE GENOMIC DNA]</scope>
    <source>
        <strain evidence="2">if_2019</strain>
        <tissue evidence="1">Muscle</tissue>
    </source>
</reference>
<gene>
    <name evidence="1" type="ORF">ILYODFUR_001906</name>
</gene>
<proteinExistence type="predicted"/>
<evidence type="ECO:0000313" key="1">
    <source>
        <dbReference type="EMBL" id="MEQ2242934.1"/>
    </source>
</evidence>
<comment type="caution">
    <text evidence="1">The sequence shown here is derived from an EMBL/GenBank/DDBJ whole genome shotgun (WGS) entry which is preliminary data.</text>
</comment>
<evidence type="ECO:0000313" key="2">
    <source>
        <dbReference type="Proteomes" id="UP001482620"/>
    </source>
</evidence>
<organism evidence="1 2">
    <name type="scientific">Ilyodon furcidens</name>
    <name type="common">goldbreast splitfin</name>
    <dbReference type="NCBI Taxonomy" id="33524"/>
    <lineage>
        <taxon>Eukaryota</taxon>
        <taxon>Metazoa</taxon>
        <taxon>Chordata</taxon>
        <taxon>Craniata</taxon>
        <taxon>Vertebrata</taxon>
        <taxon>Euteleostomi</taxon>
        <taxon>Actinopterygii</taxon>
        <taxon>Neopterygii</taxon>
        <taxon>Teleostei</taxon>
        <taxon>Neoteleostei</taxon>
        <taxon>Acanthomorphata</taxon>
        <taxon>Ovalentaria</taxon>
        <taxon>Atherinomorphae</taxon>
        <taxon>Cyprinodontiformes</taxon>
        <taxon>Goodeidae</taxon>
        <taxon>Ilyodon</taxon>
    </lineage>
</organism>
<keyword evidence="2" id="KW-1185">Reference proteome</keyword>
<accession>A0ABV0UDD7</accession>
<protein>
    <submittedName>
        <fullName evidence="1">Uncharacterized protein</fullName>
    </submittedName>
</protein>
<name>A0ABV0UDD7_9TELE</name>
<dbReference type="Proteomes" id="UP001482620">
    <property type="component" value="Unassembled WGS sequence"/>
</dbReference>